<feature type="transmembrane region" description="Helical" evidence="6">
    <location>
        <begin position="475"/>
        <end position="496"/>
    </location>
</feature>
<organism evidence="7 8">
    <name type="scientific">Acetitomaculum ruminis DSM 5522</name>
    <dbReference type="NCBI Taxonomy" id="1120918"/>
    <lineage>
        <taxon>Bacteria</taxon>
        <taxon>Bacillati</taxon>
        <taxon>Bacillota</taxon>
        <taxon>Clostridia</taxon>
        <taxon>Lachnospirales</taxon>
        <taxon>Lachnospiraceae</taxon>
        <taxon>Acetitomaculum</taxon>
    </lineage>
</organism>
<name>A0A1I0V483_9FIRM</name>
<feature type="transmembrane region" description="Helical" evidence="6">
    <location>
        <begin position="48"/>
        <end position="72"/>
    </location>
</feature>
<evidence type="ECO:0000256" key="4">
    <source>
        <dbReference type="ARBA" id="ARBA00022989"/>
    </source>
</evidence>
<dbReference type="Proteomes" id="UP000198838">
    <property type="component" value="Unassembled WGS sequence"/>
</dbReference>
<evidence type="ECO:0000313" key="8">
    <source>
        <dbReference type="Proteomes" id="UP000198838"/>
    </source>
</evidence>
<evidence type="ECO:0000256" key="1">
    <source>
        <dbReference type="ARBA" id="ARBA00004651"/>
    </source>
</evidence>
<sequence>MSTNSKNRANAFLVQGSILAVASILSRLIGLVYRVVLTRILGDTGNDYYSAAFSLYNIFLLISSYSLPLAVSKLVSASVAKKEIKNSVRIFKAALIFSFVTGSIVACICFFGADFLTNNIMKTPMSYYALKVLAPTLLIVAVAGVIRGYFQGQGTMIPTATSQIIEQLVNAAISIIAAIYLSAYGLKIGTVLGNKEQYRAAFGAAGSTLGTSMGALASIVFLFFLLFVFSKNLRVSRKRRQSSRLDSYSSIYKMILLTVVPVIMSTTIYNINDFLDQPIYKSIMYALGEAEEHISSNWGIYNGKYMVLTTVPITIASALSSSVIPSLTAAVNLDDKQLVKQKIGVSIRFIMVVALPCAVGMGVLASPLLRLLFDESRPLPAIMLQMGAVSIVFYSLSTVTNGILQGINKMMVPVRNAAIALLCHVIFLCIFLFIFKFDIYSVILSMIIFSFVMCLLNSIEVKRATRYRQEIKKTFIIPGISSLIMGIITFFVYKGIYMVIKVNIIATIVAIFVAMVVYAVCLLKLKGFTREELLDIPKGRTIVKLATKFHLLTD</sequence>
<gene>
    <name evidence="7" type="ORF">SAMN05216249_101154</name>
</gene>
<dbReference type="Pfam" id="PF01943">
    <property type="entry name" value="Polysacc_synt"/>
    <property type="match status" value="1"/>
</dbReference>
<keyword evidence="2" id="KW-1003">Cell membrane</keyword>
<feature type="transmembrane region" description="Helical" evidence="6">
    <location>
        <begin position="345"/>
        <end position="369"/>
    </location>
</feature>
<dbReference type="OrthoDB" id="9775950at2"/>
<dbReference type="PANTHER" id="PTHR30250:SF21">
    <property type="entry name" value="LIPID II FLIPPASE MURJ"/>
    <property type="match status" value="1"/>
</dbReference>
<feature type="transmembrane region" description="Helical" evidence="6">
    <location>
        <begin position="416"/>
        <end position="434"/>
    </location>
</feature>
<dbReference type="PANTHER" id="PTHR30250">
    <property type="entry name" value="PST FAMILY PREDICTED COLANIC ACID TRANSPORTER"/>
    <property type="match status" value="1"/>
</dbReference>
<dbReference type="RefSeq" id="WP_092869868.1">
    <property type="nucleotide sequence ID" value="NZ_FOJY01000001.1"/>
</dbReference>
<feature type="transmembrane region" description="Helical" evidence="6">
    <location>
        <begin position="206"/>
        <end position="229"/>
    </location>
</feature>
<reference evidence="7 8" key="1">
    <citation type="submission" date="2016-10" db="EMBL/GenBank/DDBJ databases">
        <authorList>
            <person name="de Groot N.N."/>
        </authorList>
    </citation>
    <scope>NUCLEOTIDE SEQUENCE [LARGE SCALE GENOMIC DNA]</scope>
    <source>
        <strain evidence="7 8">DSM 5522</strain>
    </source>
</reference>
<feature type="transmembrane region" description="Helical" evidence="6">
    <location>
        <begin position="93"/>
        <end position="113"/>
    </location>
</feature>
<dbReference type="InterPro" id="IPR050833">
    <property type="entry name" value="Poly_Biosynth_Transport"/>
</dbReference>
<keyword evidence="4 6" id="KW-1133">Transmembrane helix</keyword>
<evidence type="ECO:0000256" key="6">
    <source>
        <dbReference type="SAM" id="Phobius"/>
    </source>
</evidence>
<dbReference type="PIRSF" id="PIRSF038958">
    <property type="entry name" value="PG_synth_SpoVB"/>
    <property type="match status" value="1"/>
</dbReference>
<feature type="transmembrane region" description="Helical" evidence="6">
    <location>
        <begin position="12"/>
        <end position="36"/>
    </location>
</feature>
<feature type="transmembrane region" description="Helical" evidence="6">
    <location>
        <begin position="502"/>
        <end position="523"/>
    </location>
</feature>
<dbReference type="InterPro" id="IPR024923">
    <property type="entry name" value="PG_synth_SpoVB"/>
</dbReference>
<dbReference type="InterPro" id="IPR002797">
    <property type="entry name" value="Polysacc_synth"/>
</dbReference>
<feature type="transmembrane region" description="Helical" evidence="6">
    <location>
        <begin position="381"/>
        <end position="404"/>
    </location>
</feature>
<accession>A0A1I0V483</accession>
<evidence type="ECO:0000256" key="3">
    <source>
        <dbReference type="ARBA" id="ARBA00022692"/>
    </source>
</evidence>
<evidence type="ECO:0000313" key="7">
    <source>
        <dbReference type="EMBL" id="SFA71149.1"/>
    </source>
</evidence>
<feature type="transmembrane region" description="Helical" evidence="6">
    <location>
        <begin position="440"/>
        <end position="459"/>
    </location>
</feature>
<dbReference type="EMBL" id="FOJY01000001">
    <property type="protein sequence ID" value="SFA71149.1"/>
    <property type="molecule type" value="Genomic_DNA"/>
</dbReference>
<feature type="transmembrane region" description="Helical" evidence="6">
    <location>
        <begin position="305"/>
        <end position="333"/>
    </location>
</feature>
<dbReference type="CDD" id="cd13124">
    <property type="entry name" value="MATE_SpoVB_like"/>
    <property type="match status" value="1"/>
</dbReference>
<feature type="transmembrane region" description="Helical" evidence="6">
    <location>
        <begin position="250"/>
        <end position="271"/>
    </location>
</feature>
<proteinExistence type="predicted"/>
<feature type="transmembrane region" description="Helical" evidence="6">
    <location>
        <begin position="125"/>
        <end position="146"/>
    </location>
</feature>
<keyword evidence="3 6" id="KW-0812">Transmembrane</keyword>
<evidence type="ECO:0000256" key="2">
    <source>
        <dbReference type="ARBA" id="ARBA00022475"/>
    </source>
</evidence>
<keyword evidence="5 6" id="KW-0472">Membrane</keyword>
<feature type="transmembrane region" description="Helical" evidence="6">
    <location>
        <begin position="167"/>
        <end position="186"/>
    </location>
</feature>
<comment type="subcellular location">
    <subcellularLocation>
        <location evidence="1">Cell membrane</location>
        <topology evidence="1">Multi-pass membrane protein</topology>
    </subcellularLocation>
</comment>
<protein>
    <submittedName>
        <fullName evidence="7">Stage V sporulation protein B</fullName>
    </submittedName>
</protein>
<evidence type="ECO:0000256" key="5">
    <source>
        <dbReference type="ARBA" id="ARBA00023136"/>
    </source>
</evidence>
<dbReference type="STRING" id="1120918.SAMN05216249_101154"/>
<keyword evidence="8" id="KW-1185">Reference proteome</keyword>
<dbReference type="GO" id="GO:0005886">
    <property type="term" value="C:plasma membrane"/>
    <property type="evidence" value="ECO:0007669"/>
    <property type="project" value="UniProtKB-SubCell"/>
</dbReference>
<dbReference type="AlphaFoldDB" id="A0A1I0V483"/>